<protein>
    <recommendedName>
        <fullName evidence="3">Nitroreductase domain-containing protein</fullName>
    </recommendedName>
</protein>
<dbReference type="InterPro" id="IPR000415">
    <property type="entry name" value="Nitroreductase-like"/>
</dbReference>
<dbReference type="PANTHER" id="PTHR43673:SF10">
    <property type="entry name" value="NADH DEHYDROGENASE_NAD(P)H NITROREDUCTASE XCC3605-RELATED"/>
    <property type="match status" value="1"/>
</dbReference>
<feature type="domain" description="Nitroreductase" evidence="3">
    <location>
        <begin position="16"/>
        <end position="162"/>
    </location>
</feature>
<comment type="similarity">
    <text evidence="1">Belongs to the nitroreductase family.</text>
</comment>
<dbReference type="SUPFAM" id="SSF55469">
    <property type="entry name" value="FMN-dependent nitroreductase-like"/>
    <property type="match status" value="1"/>
</dbReference>
<proteinExistence type="inferred from homology"/>
<evidence type="ECO:0000313" key="4">
    <source>
        <dbReference type="EMBL" id="KKN13033.1"/>
    </source>
</evidence>
<dbReference type="Pfam" id="PF00881">
    <property type="entry name" value="Nitroreductase"/>
    <property type="match status" value="1"/>
</dbReference>
<reference evidence="4" key="1">
    <citation type="journal article" date="2015" name="Nature">
        <title>Complex archaea that bridge the gap between prokaryotes and eukaryotes.</title>
        <authorList>
            <person name="Spang A."/>
            <person name="Saw J.H."/>
            <person name="Jorgensen S.L."/>
            <person name="Zaremba-Niedzwiedzka K."/>
            <person name="Martijn J."/>
            <person name="Lind A.E."/>
            <person name="van Eijk R."/>
            <person name="Schleper C."/>
            <person name="Guy L."/>
            <person name="Ettema T.J."/>
        </authorList>
    </citation>
    <scope>NUCLEOTIDE SEQUENCE</scope>
</reference>
<dbReference type="InterPro" id="IPR029479">
    <property type="entry name" value="Nitroreductase"/>
</dbReference>
<accession>A0A0F9R6H1</accession>
<dbReference type="Gene3D" id="3.40.109.10">
    <property type="entry name" value="NADH Oxidase"/>
    <property type="match status" value="1"/>
</dbReference>
<evidence type="ECO:0000256" key="1">
    <source>
        <dbReference type="ARBA" id="ARBA00007118"/>
    </source>
</evidence>
<comment type="caution">
    <text evidence="4">The sequence shown here is derived from an EMBL/GenBank/DDBJ whole genome shotgun (WGS) entry which is preliminary data.</text>
</comment>
<evidence type="ECO:0000256" key="2">
    <source>
        <dbReference type="ARBA" id="ARBA00023002"/>
    </source>
</evidence>
<keyword evidence="2" id="KW-0560">Oxidoreductase</keyword>
<evidence type="ECO:0000259" key="3">
    <source>
        <dbReference type="Pfam" id="PF00881"/>
    </source>
</evidence>
<name>A0A0F9R6H1_9ZZZZ</name>
<organism evidence="4">
    <name type="scientific">marine sediment metagenome</name>
    <dbReference type="NCBI Taxonomy" id="412755"/>
    <lineage>
        <taxon>unclassified sequences</taxon>
        <taxon>metagenomes</taxon>
        <taxon>ecological metagenomes</taxon>
    </lineage>
</organism>
<dbReference type="EMBL" id="LAZR01003967">
    <property type="protein sequence ID" value="KKN13033.1"/>
    <property type="molecule type" value="Genomic_DNA"/>
</dbReference>
<gene>
    <name evidence="4" type="ORF">LCGC14_1010480</name>
</gene>
<dbReference type="CDD" id="cd02138">
    <property type="entry name" value="TdsD-like"/>
    <property type="match status" value="1"/>
</dbReference>
<dbReference type="GO" id="GO:0016491">
    <property type="term" value="F:oxidoreductase activity"/>
    <property type="evidence" value="ECO:0007669"/>
    <property type="project" value="UniProtKB-KW"/>
</dbReference>
<dbReference type="PANTHER" id="PTHR43673">
    <property type="entry name" value="NAD(P)H NITROREDUCTASE YDGI-RELATED"/>
    <property type="match status" value="1"/>
</dbReference>
<dbReference type="AlphaFoldDB" id="A0A0F9R6H1"/>
<sequence length="196" mass="21851">MIEKPADTAQPINKLIAERWSGRAYDPTLAVSDEDITSLCEAARWAPSCFGDSPWRFLVCNKMSDKAAWEKIYSSLVPGNQEWAKNAVLLIAVASVPNFSQNDKPNRFTGYDTGAASVSMCLQATSLGLMSHQMGGYHANALRKAFDIPEDIHLWSVIAIGYPAALDSLSEAQLEQELKPRQRRPLEQEFFLNKWS</sequence>